<feature type="transmembrane region" description="Helical" evidence="1">
    <location>
        <begin position="45"/>
        <end position="64"/>
    </location>
</feature>
<keyword evidence="1" id="KW-0812">Transmembrane</keyword>
<gene>
    <name evidence="2" type="ORF">SAMN05444359_11578</name>
</gene>
<evidence type="ECO:0000313" key="2">
    <source>
        <dbReference type="EMBL" id="SEQ76236.1"/>
    </source>
</evidence>
<accession>A0A1H9INV8</accession>
<evidence type="ECO:0000313" key="3">
    <source>
        <dbReference type="Proteomes" id="UP000199021"/>
    </source>
</evidence>
<sequence length="150" mass="16793">MNSSSNISSLSDIQDRKKQLESELDYSQKALIDSVTPASVSAKNFLIQDLVVPAIGIGTVLFLASRLISKRKERSNIVYQEPVGKLYDDYADTPTFKRDQQKTVQKRKIEAVERPRKKPLTSLIKLGSVMIPAAQAIMKAVQESKPPKKY</sequence>
<name>A0A1H9INV8_9BACT</name>
<keyword evidence="1" id="KW-0472">Membrane</keyword>
<evidence type="ECO:0000256" key="1">
    <source>
        <dbReference type="SAM" id="Phobius"/>
    </source>
</evidence>
<dbReference type="AlphaFoldDB" id="A0A1H9INV8"/>
<dbReference type="STRING" id="478744.SAMN05444359_11578"/>
<dbReference type="InParanoid" id="A0A1H9INV8"/>
<reference evidence="3" key="1">
    <citation type="submission" date="2016-10" db="EMBL/GenBank/DDBJ databases">
        <authorList>
            <person name="Varghese N."/>
            <person name="Submissions S."/>
        </authorList>
    </citation>
    <scope>NUCLEOTIDE SEQUENCE [LARGE SCALE GENOMIC DNA]</scope>
    <source>
        <strain evidence="3">DSM 24740</strain>
    </source>
</reference>
<dbReference type="OrthoDB" id="9948874at2"/>
<keyword evidence="3" id="KW-1185">Reference proteome</keyword>
<protein>
    <submittedName>
        <fullName evidence="2">Uncharacterized protein</fullName>
    </submittedName>
</protein>
<dbReference type="EMBL" id="FOFB01000015">
    <property type="protein sequence ID" value="SEQ76236.1"/>
    <property type="molecule type" value="Genomic_DNA"/>
</dbReference>
<keyword evidence="1" id="KW-1133">Transmembrane helix</keyword>
<dbReference type="Proteomes" id="UP000199021">
    <property type="component" value="Unassembled WGS sequence"/>
</dbReference>
<organism evidence="2 3">
    <name type="scientific">Neolewinella agarilytica</name>
    <dbReference type="NCBI Taxonomy" id="478744"/>
    <lineage>
        <taxon>Bacteria</taxon>
        <taxon>Pseudomonadati</taxon>
        <taxon>Bacteroidota</taxon>
        <taxon>Saprospiria</taxon>
        <taxon>Saprospirales</taxon>
        <taxon>Lewinellaceae</taxon>
        <taxon>Neolewinella</taxon>
    </lineage>
</organism>
<proteinExistence type="predicted"/>
<dbReference type="RefSeq" id="WP_090169648.1">
    <property type="nucleotide sequence ID" value="NZ_FOFB01000015.1"/>
</dbReference>